<evidence type="ECO:0000256" key="7">
    <source>
        <dbReference type="ARBA" id="ARBA00022771"/>
    </source>
</evidence>
<evidence type="ECO:0000256" key="10">
    <source>
        <dbReference type="ARBA" id="ARBA00023125"/>
    </source>
</evidence>
<dbReference type="PANTHER" id="PTHR30313:SF2">
    <property type="entry name" value="DNA PRIMASE"/>
    <property type="match status" value="1"/>
</dbReference>
<dbReference type="EC" id="2.7.7.101" evidence="12"/>
<organism evidence="16 17">
    <name type="scientific">Pseudogemmobacter faecipullorum</name>
    <dbReference type="NCBI Taxonomy" id="2755041"/>
    <lineage>
        <taxon>Bacteria</taxon>
        <taxon>Pseudomonadati</taxon>
        <taxon>Pseudomonadota</taxon>
        <taxon>Alphaproteobacteria</taxon>
        <taxon>Rhodobacterales</taxon>
        <taxon>Paracoccaceae</taxon>
        <taxon>Pseudogemmobacter</taxon>
    </lineage>
</organism>
<keyword evidence="6 12" id="KW-0479">Metal-binding</keyword>
<dbReference type="RefSeq" id="WP_226937341.1">
    <property type="nucleotide sequence ID" value="NZ_JACDXX010000022.1"/>
</dbReference>
<reference evidence="16 17" key="1">
    <citation type="submission" date="2020-07" db="EMBL/GenBank/DDBJ databases">
        <title>Pseudogemmobacter sp. nov., isolated from poultry manure in Taiwan.</title>
        <authorList>
            <person name="Lin S.-Y."/>
            <person name="Tang Y.-S."/>
            <person name="Young C.-C."/>
        </authorList>
    </citation>
    <scope>NUCLEOTIDE SEQUENCE [LARGE SCALE GENOMIC DNA]</scope>
    <source>
        <strain evidence="16 17">CC-YST710</strain>
    </source>
</reference>
<evidence type="ECO:0000256" key="4">
    <source>
        <dbReference type="ARBA" id="ARBA00022695"/>
    </source>
</evidence>
<feature type="domain" description="Toprim" evidence="15">
    <location>
        <begin position="262"/>
        <end position="344"/>
    </location>
</feature>
<keyword evidence="17" id="KW-1185">Reference proteome</keyword>
<evidence type="ECO:0000313" key="17">
    <source>
        <dbReference type="Proteomes" id="UP001198571"/>
    </source>
</evidence>
<dbReference type="SUPFAM" id="SSF57783">
    <property type="entry name" value="Zinc beta-ribbon"/>
    <property type="match status" value="1"/>
</dbReference>
<dbReference type="Proteomes" id="UP001198571">
    <property type="component" value="Unassembled WGS sequence"/>
</dbReference>
<dbReference type="Gene3D" id="3.90.980.10">
    <property type="entry name" value="DNA primase, catalytic core, N-terminal domain"/>
    <property type="match status" value="1"/>
</dbReference>
<comment type="similarity">
    <text evidence="12 13">Belongs to the DnaG primase family.</text>
</comment>
<keyword evidence="4 12" id="KW-0548">Nucleotidyltransferase</keyword>
<comment type="caution">
    <text evidence="16">The sequence shown here is derived from an EMBL/GenBank/DDBJ whole genome shotgun (WGS) entry which is preliminary data.</text>
</comment>
<dbReference type="InterPro" id="IPR050219">
    <property type="entry name" value="DnaG_primase"/>
</dbReference>
<proteinExistence type="inferred from homology"/>
<evidence type="ECO:0000256" key="11">
    <source>
        <dbReference type="ARBA" id="ARBA00023163"/>
    </source>
</evidence>
<comment type="subunit">
    <text evidence="12">Monomer. Interacts with DnaB.</text>
</comment>
<dbReference type="InterPro" id="IPR030846">
    <property type="entry name" value="DnaG_bac"/>
</dbReference>
<dbReference type="CDD" id="cd03364">
    <property type="entry name" value="TOPRIM_DnaG_primases"/>
    <property type="match status" value="1"/>
</dbReference>
<evidence type="ECO:0000256" key="3">
    <source>
        <dbReference type="ARBA" id="ARBA00022679"/>
    </source>
</evidence>
<keyword evidence="5 12" id="KW-0235">DNA replication</keyword>
<dbReference type="SMART" id="SM00400">
    <property type="entry name" value="ZnF_CHCC"/>
    <property type="match status" value="1"/>
</dbReference>
<evidence type="ECO:0000313" key="16">
    <source>
        <dbReference type="EMBL" id="MCB5411913.1"/>
    </source>
</evidence>
<evidence type="ECO:0000256" key="6">
    <source>
        <dbReference type="ARBA" id="ARBA00022723"/>
    </source>
</evidence>
<dbReference type="Pfam" id="PF01807">
    <property type="entry name" value="Zn_ribbon_DnaG"/>
    <property type="match status" value="1"/>
</dbReference>
<evidence type="ECO:0000256" key="9">
    <source>
        <dbReference type="ARBA" id="ARBA00022842"/>
    </source>
</evidence>
<dbReference type="InterPro" id="IPR006171">
    <property type="entry name" value="TOPRIM_dom"/>
</dbReference>
<dbReference type="Pfam" id="PF13662">
    <property type="entry name" value="Toprim_4"/>
    <property type="match status" value="1"/>
</dbReference>
<dbReference type="InterPro" id="IPR006295">
    <property type="entry name" value="DNA_primase_DnaG"/>
</dbReference>
<evidence type="ECO:0000256" key="13">
    <source>
        <dbReference type="PIRNR" id="PIRNR002811"/>
    </source>
</evidence>
<feature type="region of interest" description="Disordered" evidence="14">
    <location>
        <begin position="622"/>
        <end position="645"/>
    </location>
</feature>
<dbReference type="SMART" id="SM00493">
    <property type="entry name" value="TOPRIM"/>
    <property type="match status" value="1"/>
</dbReference>
<keyword evidence="2 12" id="KW-0639">Primosome</keyword>
<gene>
    <name evidence="12" type="primary">dnaG</name>
    <name evidence="16" type="ORF">H0485_18140</name>
</gene>
<accession>A0ABS8CRW5</accession>
<evidence type="ECO:0000256" key="1">
    <source>
        <dbReference type="ARBA" id="ARBA00022478"/>
    </source>
</evidence>
<dbReference type="InterPro" id="IPR013264">
    <property type="entry name" value="DNAG_N"/>
</dbReference>
<evidence type="ECO:0000256" key="12">
    <source>
        <dbReference type="HAMAP-Rule" id="MF_00974"/>
    </source>
</evidence>
<keyword evidence="1 12" id="KW-0240">DNA-directed RNA polymerase</keyword>
<keyword evidence="3 12" id="KW-0808">Transferase</keyword>
<dbReference type="PANTHER" id="PTHR30313">
    <property type="entry name" value="DNA PRIMASE"/>
    <property type="match status" value="1"/>
</dbReference>
<evidence type="ECO:0000256" key="2">
    <source>
        <dbReference type="ARBA" id="ARBA00022515"/>
    </source>
</evidence>
<dbReference type="InterPro" id="IPR034151">
    <property type="entry name" value="TOPRIM_DnaG_bac"/>
</dbReference>
<comment type="cofactor">
    <cofactor evidence="12 13">
        <name>Zn(2+)</name>
        <dbReference type="ChEBI" id="CHEBI:29105"/>
    </cofactor>
    <text evidence="12 13">Binds 1 zinc ion per monomer.</text>
</comment>
<dbReference type="EMBL" id="JACDXX010000022">
    <property type="protein sequence ID" value="MCB5411913.1"/>
    <property type="molecule type" value="Genomic_DNA"/>
</dbReference>
<dbReference type="NCBIfam" id="TIGR01391">
    <property type="entry name" value="dnaG"/>
    <property type="match status" value="1"/>
</dbReference>
<dbReference type="Gene3D" id="3.40.1360.10">
    <property type="match status" value="1"/>
</dbReference>
<feature type="compositionally biased region" description="Basic and acidic residues" evidence="14">
    <location>
        <begin position="622"/>
        <end position="634"/>
    </location>
</feature>
<dbReference type="Pfam" id="PF08275">
    <property type="entry name" value="DNAG_N"/>
    <property type="match status" value="1"/>
</dbReference>
<dbReference type="SUPFAM" id="SSF56731">
    <property type="entry name" value="DNA primase core"/>
    <property type="match status" value="1"/>
</dbReference>
<sequence length="671" mass="73989">MSLPPGFLDELRTRVSLSAIIGRKVTWDLRKSNMAKGDWWSPCPFHQEKSASFHVDDRKGFYYCFGCQAKGDVLTFLKESENIGFMEAVALLAQEAGMQMPERDARAAEKADRRSQLAEVMEEGFKWFRLQLKTAPAAAARAYLARRGLPEEAQARWEIGFAPDNRQALFQALSQKGIAPELIIASGLCAKPEDGGAPYDRFRDRIIFPIRDGRGRAMSLGGRAMAADARAKYLNGPETELFDKGRNLYNLARAREASGKGASVILAEGYMDVIALSEAGFTGAVAPLGTAVTEDQLRLLWRIADEPVVALDGDKAGLRAALRVIDLALPLLEAGKALRFALMPEGEDPDDLIRAKGAAAMQEVLDGAQPMVRLLWTRETEGKVFDSPERKAALDKALRAHLKRITDPSIRSHYGEDIKELRWELFRTGRKPQRRADGGSFTPGRRTGGGFSGRSALALKYGDPSAPPSASLKNSALGQAEEVNAVGDGLREALILATLLRFPALVAKFELGLERIEFHHGDHERLRNLLLTHYHEADPAALIAADSPDALDRLRANPHLRVTPALQPRADEEFAAACVEEALAWLQADRAHRIELSEAVEDLEHLADEGLTWRLSRAAQARHDAKKGPQEQKAESVIAPNGVELDREELNRQRKLFDSIDFSRGGKPRPE</sequence>
<keyword evidence="9" id="KW-0460">Magnesium</keyword>
<feature type="zinc finger region" description="CHC2-type" evidence="12">
    <location>
        <begin position="43"/>
        <end position="67"/>
    </location>
</feature>
<protein>
    <recommendedName>
        <fullName evidence="12 13">DNA primase</fullName>
        <ecNumber evidence="12">2.7.7.101</ecNumber>
    </recommendedName>
</protein>
<name>A0ABS8CRW5_9RHOB</name>
<keyword evidence="10 12" id="KW-0238">DNA-binding</keyword>
<feature type="region of interest" description="Disordered" evidence="14">
    <location>
        <begin position="432"/>
        <end position="453"/>
    </location>
</feature>
<evidence type="ECO:0000256" key="8">
    <source>
        <dbReference type="ARBA" id="ARBA00022833"/>
    </source>
</evidence>
<dbReference type="InterPro" id="IPR036977">
    <property type="entry name" value="DNA_primase_Znf_CHC2"/>
</dbReference>
<dbReference type="InterPro" id="IPR037068">
    <property type="entry name" value="DNA_primase_core_N_sf"/>
</dbReference>
<dbReference type="Gene3D" id="3.90.580.10">
    <property type="entry name" value="Zinc finger, CHC2-type domain"/>
    <property type="match status" value="1"/>
</dbReference>
<dbReference type="HAMAP" id="MF_00974">
    <property type="entry name" value="DNA_primase_DnaG"/>
    <property type="match status" value="1"/>
</dbReference>
<dbReference type="PIRSF" id="PIRSF002811">
    <property type="entry name" value="DnaG"/>
    <property type="match status" value="1"/>
</dbReference>
<keyword evidence="7 12" id="KW-0863">Zinc-finger</keyword>
<evidence type="ECO:0000259" key="15">
    <source>
        <dbReference type="PROSITE" id="PS50880"/>
    </source>
</evidence>
<comment type="catalytic activity">
    <reaction evidence="12">
        <text>ssDNA + n NTP = ssDNA/pppN(pN)n-1 hybrid + (n-1) diphosphate.</text>
        <dbReference type="EC" id="2.7.7.101"/>
    </reaction>
</comment>
<keyword evidence="11 12" id="KW-0804">Transcription</keyword>
<keyword evidence="8 12" id="KW-0862">Zinc</keyword>
<evidence type="ECO:0000256" key="5">
    <source>
        <dbReference type="ARBA" id="ARBA00022705"/>
    </source>
</evidence>
<dbReference type="PROSITE" id="PS50880">
    <property type="entry name" value="TOPRIM"/>
    <property type="match status" value="1"/>
</dbReference>
<evidence type="ECO:0000256" key="14">
    <source>
        <dbReference type="SAM" id="MobiDB-lite"/>
    </source>
</evidence>
<comment type="domain">
    <text evidence="12">Contains an N-terminal zinc-binding domain, a central core domain that contains the primase activity, and a C-terminal DnaB-binding domain.</text>
</comment>
<comment type="function">
    <text evidence="12 13">RNA polymerase that catalyzes the synthesis of short RNA molecules used as primers for DNA polymerase during DNA replication.</text>
</comment>
<dbReference type="InterPro" id="IPR002694">
    <property type="entry name" value="Znf_CHC2"/>
</dbReference>